<dbReference type="PROSITE" id="PS50011">
    <property type="entry name" value="PROTEIN_KINASE_DOM"/>
    <property type="match status" value="1"/>
</dbReference>
<organism evidence="7 8">
    <name type="scientific">Pyxidicoccus fallax</name>
    <dbReference type="NCBI Taxonomy" id="394095"/>
    <lineage>
        <taxon>Bacteria</taxon>
        <taxon>Pseudomonadati</taxon>
        <taxon>Myxococcota</taxon>
        <taxon>Myxococcia</taxon>
        <taxon>Myxococcales</taxon>
        <taxon>Cystobacterineae</taxon>
        <taxon>Myxococcaceae</taxon>
        <taxon>Pyxidicoccus</taxon>
    </lineage>
</organism>
<dbReference type="AlphaFoldDB" id="A0A848LVN8"/>
<dbReference type="EMBL" id="JABBJJ010000345">
    <property type="protein sequence ID" value="NMO21701.1"/>
    <property type="molecule type" value="Genomic_DNA"/>
</dbReference>
<keyword evidence="4" id="KW-0067">ATP-binding</keyword>
<protein>
    <submittedName>
        <fullName evidence="7">Protein kinase</fullName>
    </submittedName>
</protein>
<keyword evidence="2" id="KW-0547">Nucleotide-binding</keyword>
<evidence type="ECO:0000256" key="3">
    <source>
        <dbReference type="ARBA" id="ARBA00022777"/>
    </source>
</evidence>
<evidence type="ECO:0000256" key="1">
    <source>
        <dbReference type="ARBA" id="ARBA00022679"/>
    </source>
</evidence>
<feature type="domain" description="Protein kinase" evidence="6">
    <location>
        <begin position="13"/>
        <end position="285"/>
    </location>
</feature>
<feature type="compositionally biased region" description="Pro residues" evidence="5">
    <location>
        <begin position="466"/>
        <end position="475"/>
    </location>
</feature>
<proteinExistence type="predicted"/>
<name>A0A848LVN8_9BACT</name>
<gene>
    <name evidence="7" type="ORF">HG543_43665</name>
</gene>
<keyword evidence="8" id="KW-1185">Reference proteome</keyword>
<dbReference type="Gene3D" id="3.30.200.20">
    <property type="entry name" value="Phosphorylase Kinase, domain 1"/>
    <property type="match status" value="1"/>
</dbReference>
<sequence>MSSPQTAIPFGNYLLIKRLAVGGMAELFLAQRPPDTELVVLKRILPYLSEEPEFVQMFLDEARIAAQLHHPNIVQVHELGVWEESIFIAMEYVEGVDLRRVVAEEAKYGAKVPYGVAARICANVAAGLDYAHHSRGVDGRPLELIHRDVSPQNVMIGYDGRVKLVDFGIAKAGAFMERSKPGVIKGKFLYLAPEQVSQERLDHRADIFALGTMLYEITTGKQPFAKPTTEGILYAIRYEDPAPPHLLRDDYPEALSRIIMRCLTKDRSQRYQRAAAVRADLEAFLESGVLRQSLDVADYIARLMGAEEERTILHIPVARGAGRKDATLPLPGSRVPEPARPAAALLENTSPTLSATSPHAEPPVPQAPLGLTSRPMPRRASADTLPVASYEDEPEPATQMARPRDLPTGGPADDDGDEDVATAINTTPEGYRLAAEVAAELDDMDEEAEHTVPIRGRPRDERPRVPTAPPVPPPAARRSGPH</sequence>
<dbReference type="Gene3D" id="1.10.510.10">
    <property type="entry name" value="Transferase(Phosphotransferase) domain 1"/>
    <property type="match status" value="1"/>
</dbReference>
<dbReference type="Proteomes" id="UP000518300">
    <property type="component" value="Unassembled WGS sequence"/>
</dbReference>
<keyword evidence="3 7" id="KW-0418">Kinase</keyword>
<dbReference type="PANTHER" id="PTHR43289:SF34">
    <property type="entry name" value="SERINE_THREONINE-PROTEIN KINASE YBDM-RELATED"/>
    <property type="match status" value="1"/>
</dbReference>
<feature type="non-terminal residue" evidence="7">
    <location>
        <position position="482"/>
    </location>
</feature>
<evidence type="ECO:0000256" key="5">
    <source>
        <dbReference type="SAM" id="MobiDB-lite"/>
    </source>
</evidence>
<evidence type="ECO:0000256" key="4">
    <source>
        <dbReference type="ARBA" id="ARBA00022840"/>
    </source>
</evidence>
<dbReference type="SUPFAM" id="SSF56112">
    <property type="entry name" value="Protein kinase-like (PK-like)"/>
    <property type="match status" value="1"/>
</dbReference>
<dbReference type="GO" id="GO:0004674">
    <property type="term" value="F:protein serine/threonine kinase activity"/>
    <property type="evidence" value="ECO:0007669"/>
    <property type="project" value="TreeGrafter"/>
</dbReference>
<reference evidence="7 8" key="1">
    <citation type="submission" date="2020-04" db="EMBL/GenBank/DDBJ databases">
        <title>Draft genome of Pyxidicoccus fallax type strain.</title>
        <authorList>
            <person name="Whitworth D.E."/>
        </authorList>
    </citation>
    <scope>NUCLEOTIDE SEQUENCE [LARGE SCALE GENOMIC DNA]</scope>
    <source>
        <strain evidence="7 8">DSM 14698</strain>
    </source>
</reference>
<evidence type="ECO:0000313" key="7">
    <source>
        <dbReference type="EMBL" id="NMO21701.1"/>
    </source>
</evidence>
<dbReference type="PANTHER" id="PTHR43289">
    <property type="entry name" value="MITOGEN-ACTIVATED PROTEIN KINASE KINASE KINASE 20-RELATED"/>
    <property type="match status" value="1"/>
</dbReference>
<evidence type="ECO:0000313" key="8">
    <source>
        <dbReference type="Proteomes" id="UP000518300"/>
    </source>
</evidence>
<dbReference type="Pfam" id="PF00069">
    <property type="entry name" value="Pkinase"/>
    <property type="match status" value="1"/>
</dbReference>
<feature type="compositionally biased region" description="Basic and acidic residues" evidence="5">
    <location>
        <begin position="449"/>
        <end position="464"/>
    </location>
</feature>
<dbReference type="InterPro" id="IPR000719">
    <property type="entry name" value="Prot_kinase_dom"/>
</dbReference>
<dbReference type="RefSeq" id="WP_169350879.1">
    <property type="nucleotide sequence ID" value="NZ_JABBJJ010000345.1"/>
</dbReference>
<dbReference type="PROSITE" id="PS00109">
    <property type="entry name" value="PROTEIN_KINASE_TYR"/>
    <property type="match status" value="1"/>
</dbReference>
<dbReference type="CDD" id="cd14014">
    <property type="entry name" value="STKc_PknB_like"/>
    <property type="match status" value="1"/>
</dbReference>
<accession>A0A848LVN8</accession>
<evidence type="ECO:0000259" key="6">
    <source>
        <dbReference type="PROSITE" id="PS50011"/>
    </source>
</evidence>
<feature type="region of interest" description="Disordered" evidence="5">
    <location>
        <begin position="352"/>
        <end position="482"/>
    </location>
</feature>
<feature type="compositionally biased region" description="Acidic residues" evidence="5">
    <location>
        <begin position="439"/>
        <end position="448"/>
    </location>
</feature>
<dbReference type="InterPro" id="IPR008266">
    <property type="entry name" value="Tyr_kinase_AS"/>
</dbReference>
<keyword evidence="1" id="KW-0808">Transferase</keyword>
<evidence type="ECO:0000256" key="2">
    <source>
        <dbReference type="ARBA" id="ARBA00022741"/>
    </source>
</evidence>
<dbReference type="InterPro" id="IPR011009">
    <property type="entry name" value="Kinase-like_dom_sf"/>
</dbReference>
<dbReference type="GO" id="GO:0005524">
    <property type="term" value="F:ATP binding"/>
    <property type="evidence" value="ECO:0007669"/>
    <property type="project" value="UniProtKB-KW"/>
</dbReference>
<comment type="caution">
    <text evidence="7">The sequence shown here is derived from an EMBL/GenBank/DDBJ whole genome shotgun (WGS) entry which is preliminary data.</text>
</comment>